<evidence type="ECO:0000313" key="1">
    <source>
        <dbReference type="Proteomes" id="UP000694866"/>
    </source>
</evidence>
<organism evidence="1 2">
    <name type="scientific">Fopius arisanus</name>
    <dbReference type="NCBI Taxonomy" id="64838"/>
    <lineage>
        <taxon>Eukaryota</taxon>
        <taxon>Metazoa</taxon>
        <taxon>Ecdysozoa</taxon>
        <taxon>Arthropoda</taxon>
        <taxon>Hexapoda</taxon>
        <taxon>Insecta</taxon>
        <taxon>Pterygota</taxon>
        <taxon>Neoptera</taxon>
        <taxon>Endopterygota</taxon>
        <taxon>Hymenoptera</taxon>
        <taxon>Apocrita</taxon>
        <taxon>Ichneumonoidea</taxon>
        <taxon>Braconidae</taxon>
        <taxon>Opiinae</taxon>
        <taxon>Fopius</taxon>
    </lineage>
</organism>
<evidence type="ECO:0000313" key="2">
    <source>
        <dbReference type="RefSeq" id="XP_011304659.1"/>
    </source>
</evidence>
<keyword evidence="1" id="KW-1185">Reference proteome</keyword>
<dbReference type="GeneID" id="105267475"/>
<dbReference type="KEGG" id="fas:105267475"/>
<gene>
    <name evidence="2" type="primary">LOC105267475</name>
</gene>
<dbReference type="AlphaFoldDB" id="A0A9R1T8H4"/>
<reference evidence="2" key="1">
    <citation type="submission" date="2025-08" db="UniProtKB">
        <authorList>
            <consortium name="RefSeq"/>
        </authorList>
    </citation>
    <scope>IDENTIFICATION</scope>
    <source>
        <strain evidence="2">USDA-PBARC FA_bdor</strain>
        <tissue evidence="2">Whole organism</tissue>
    </source>
</reference>
<protein>
    <submittedName>
        <fullName evidence="2">Uncharacterized protein</fullName>
    </submittedName>
</protein>
<dbReference type="RefSeq" id="XP_011304659.1">
    <property type="nucleotide sequence ID" value="XM_011306357.1"/>
</dbReference>
<proteinExistence type="predicted"/>
<name>A0A9R1T8H4_9HYME</name>
<dbReference type="Proteomes" id="UP000694866">
    <property type="component" value="Unplaced"/>
</dbReference>
<dbReference type="OrthoDB" id="10248373at2759"/>
<accession>A0A9R1T8H4</accession>
<sequence length="936" mass="108994">MTDQMDIFYQKIQTFLIKKDSEVGKLKFLSSKSTEENIKHIEEVTTSVCSIFEGCNIPIKEKTSTSSVECIKALQYLILNTDFKTQEFLQEDFLHGHLVDICPPLSPYLLIELVWHLEYEGLLAESILNLPLDLCIEVLEILRRYAFTLGFPRVFNLLLTLTRHCYIKVLIIGDVGTHSLDFDTNLEKLIINYQEILSLLENKKCLRLLEVSGIDRSERYGYILQEILILTRTILELNGRKVTTESEKQHKLYEISLGRGTLRRCDTKTVNHHLKSLTLCLMNVLLKKVKEINCDVYIDWASLNPQANPSISLQQKIGIECFHLIQLIKENDTDAHEHLIECLQQLSVKPESIHCCTTTDLKELCKGVEEGNHDYLKQLLIQCNKWDNSVFHSIRKRVDLFDKDDFLNLLEYLTELIVNEKYGEEIQIVYNTLTKIFFRQKLKDLYEIILQYILKHDGDHILESLHSEQRFMDFLLNNVNFITPNKLKILLFFLLKNPQKFLMILIKICIGSEKYNNLMINPDDLILLSPVMTIRNGTGNLVLFCLLKIALENDEFSFIKFSNFIKSMIEHHVFTTDELFNSVYIPLIKTVDLPYSTVRSILINLRQIAVTLNDVNLELLLKSMVEKMSQLRYDRRIPNLLNTEMLTLTIRVVETVLGMHDNWFVDVERRRWIIDFEATISPVDKLYFSKLFNTSEYLDITEIIEDYSRRINTTIQKVIVKGEPILIHNCFNRYVNLEDEIMKHVIFNCTEAEYTRLAFEITAIDWNECKNSNLIEGFDKIVRITIEACDYCLKSLPNHDKFGSLIKSLSKFLKGLIHLDLGIDMQFFLESFLNNFRKLSDSVQGTEYQHFYNETVLWMNNRPSNESTAESLAEVVNLLSCFGDKCLSTPIKEKCDAKKIYRSQISQNFISICLMVSLKNQCCTINRVKNLLLPTS</sequence>